<dbReference type="Gene3D" id="3.60.110.10">
    <property type="entry name" value="Carbon-nitrogen hydrolase"/>
    <property type="match status" value="1"/>
</dbReference>
<accession>A0A9X8UM56</accession>
<comment type="caution">
    <text evidence="1">The sequence shown here is derived from an EMBL/GenBank/DDBJ whole genome shotgun (WGS) entry which is preliminary data.</text>
</comment>
<evidence type="ECO:0000313" key="2">
    <source>
        <dbReference type="Proteomes" id="UP000294682"/>
    </source>
</evidence>
<dbReference type="Proteomes" id="UP000294682">
    <property type="component" value="Unassembled WGS sequence"/>
</dbReference>
<protein>
    <submittedName>
        <fullName evidence="1">Amidohydrolase</fullName>
    </submittedName>
</protein>
<name>A0A9X8UM56_9FIRM</name>
<dbReference type="RefSeq" id="WP_132083515.1">
    <property type="nucleotide sequence ID" value="NZ_SLUK01000001.1"/>
</dbReference>
<dbReference type="EMBL" id="SLUK01000001">
    <property type="protein sequence ID" value="TCL45205.1"/>
    <property type="molecule type" value="Genomic_DNA"/>
</dbReference>
<sequence>MSKINVCFSYPFVKPKEPANLVIFCEGNAAVPERELPRYLKQAMDYAKAYQVYLVPGRFVLKGRLCMTLLSPAGKPVALQKACHLNLLHHASLEPGSAIEVFDTELGAICLIADVDIYHPEVLRSAAMLGAETAIVSQYFDLYDVNVTRIMSGCWDMAQQNQMYVLGAHNAGCCVCAPCALTEDESGFLLKPQAEFPALATVYPHKLQKLREQQNLLSMINPDFCAASASLLDR</sequence>
<organism evidence="1 2">
    <name type="scientific">Harryflintia acetispora</name>
    <dbReference type="NCBI Taxonomy" id="1849041"/>
    <lineage>
        <taxon>Bacteria</taxon>
        <taxon>Bacillati</taxon>
        <taxon>Bacillota</taxon>
        <taxon>Clostridia</taxon>
        <taxon>Eubacteriales</taxon>
        <taxon>Oscillospiraceae</taxon>
        <taxon>Harryflintia</taxon>
    </lineage>
</organism>
<reference evidence="1 2" key="1">
    <citation type="submission" date="2019-03" db="EMBL/GenBank/DDBJ databases">
        <title>Genomic Encyclopedia of Type Strains, Phase IV (KMG-IV): sequencing the most valuable type-strain genomes for metagenomic binning, comparative biology and taxonomic classification.</title>
        <authorList>
            <person name="Goeker M."/>
        </authorList>
    </citation>
    <scope>NUCLEOTIDE SEQUENCE [LARGE SCALE GENOMIC DNA]</scope>
    <source>
        <strain evidence="1 2">DSM 100433</strain>
    </source>
</reference>
<proteinExistence type="predicted"/>
<gene>
    <name evidence="1" type="ORF">EDD78_101186</name>
</gene>
<dbReference type="InterPro" id="IPR036526">
    <property type="entry name" value="C-N_Hydrolase_sf"/>
</dbReference>
<keyword evidence="2" id="KW-1185">Reference proteome</keyword>
<evidence type="ECO:0000313" key="1">
    <source>
        <dbReference type="EMBL" id="TCL45205.1"/>
    </source>
</evidence>
<dbReference type="AlphaFoldDB" id="A0A9X8UM56"/>
<dbReference type="SUPFAM" id="SSF56317">
    <property type="entry name" value="Carbon-nitrogen hydrolase"/>
    <property type="match status" value="1"/>
</dbReference>